<dbReference type="OrthoDB" id="327733at2"/>
<feature type="domain" description="Phospholipase D N-terminal" evidence="4">
    <location>
        <begin position="73"/>
        <end position="172"/>
    </location>
</feature>
<dbReference type="AlphaFoldDB" id="A0A5S9P7F5"/>
<name>A0A5S9P7F5_9GAMM</name>
<dbReference type="PANTHER" id="PTHR43606">
    <property type="entry name" value="PHOSPHATASE, PUTATIVE (AFU_ORTHOLOGUE AFUA_6G08710)-RELATED"/>
    <property type="match status" value="1"/>
</dbReference>
<dbReference type="PANTHER" id="PTHR43606:SF2">
    <property type="entry name" value="ALKALINE PHOSPHATASE FAMILY PROTEIN (AFU_ORTHOLOGUE AFUA_5G03860)"/>
    <property type="match status" value="1"/>
</dbReference>
<feature type="domain" description="PhoD-like phosphatase metallophosphatase" evidence="3">
    <location>
        <begin position="185"/>
        <end position="604"/>
    </location>
</feature>
<dbReference type="InterPro" id="IPR038607">
    <property type="entry name" value="PhoD-like_sf"/>
</dbReference>
<gene>
    <name evidence="6" type="primary">phoD_1</name>
    <name evidence="5" type="ORF">IHBHHGIJ_02205</name>
    <name evidence="6" type="ORF">KFEGEMFD_01807</name>
</gene>
<keyword evidence="6" id="KW-0378">Hydrolase</keyword>
<dbReference type="EMBL" id="CACSIM010000002">
    <property type="protein sequence ID" value="CAA0099148.1"/>
    <property type="molecule type" value="Genomic_DNA"/>
</dbReference>
<dbReference type="RefSeq" id="WP_159268780.1">
    <property type="nucleotide sequence ID" value="NZ_CACSIK010000001.1"/>
</dbReference>
<feature type="chain" id="PRO_5036372886" evidence="2">
    <location>
        <begin position="20"/>
        <end position="677"/>
    </location>
</feature>
<evidence type="ECO:0000256" key="2">
    <source>
        <dbReference type="SAM" id="SignalP"/>
    </source>
</evidence>
<keyword evidence="7" id="KW-1185">Reference proteome</keyword>
<dbReference type="Pfam" id="PF16655">
    <property type="entry name" value="PhoD_N"/>
    <property type="match status" value="1"/>
</dbReference>
<dbReference type="PROSITE" id="PS51257">
    <property type="entry name" value="PROKAR_LIPOPROTEIN"/>
    <property type="match status" value="1"/>
</dbReference>
<evidence type="ECO:0000259" key="3">
    <source>
        <dbReference type="Pfam" id="PF09423"/>
    </source>
</evidence>
<accession>A0A5S9P7F5</accession>
<dbReference type="InterPro" id="IPR018946">
    <property type="entry name" value="PhoD-like_MPP"/>
</dbReference>
<dbReference type="Pfam" id="PF09423">
    <property type="entry name" value="PhoD"/>
    <property type="match status" value="1"/>
</dbReference>
<dbReference type="GO" id="GO:0004035">
    <property type="term" value="F:alkaline phosphatase activity"/>
    <property type="evidence" value="ECO:0007669"/>
    <property type="project" value="UniProtKB-EC"/>
</dbReference>
<evidence type="ECO:0000313" key="7">
    <source>
        <dbReference type="Proteomes" id="UP000435877"/>
    </source>
</evidence>
<dbReference type="SUPFAM" id="SSF56300">
    <property type="entry name" value="Metallo-dependent phosphatases"/>
    <property type="match status" value="1"/>
</dbReference>
<feature type="signal peptide" evidence="2">
    <location>
        <begin position="1"/>
        <end position="19"/>
    </location>
</feature>
<sequence>MPPVSRRTLIKGMVGIASASSVAFLTACNSSNRSHNSEYPLPDDDQNSPQSADFDNLLGFDYPIIDALLPFAHGVASGDPMQDRVIIWTRITLPDERGPLVSDPQGFTEAKVNWLLATDPELQDVIASGNTITTAERDWTVKVDVAGLNPETSYYYAFGAFQRTSIVGRTRTAPSPASTSDELRLAVVSCSSYWSSHWSGYGHIANRNDLDLVIHLGDYIYDFVDQDEEVRARIDRDGVTRNDINDADYRDWLNIDEVRRRYALYRSEPNLLRAHQQHPWTIIWDNHDIDPSFGNELNDSSIDRGTQTTTLADTINTFWLWTPCRPPADLQGTPLTVDDGSYPEPPLPQQLWRKLDYGPLADILCTDIELYRQLDNDQLPADYSDHLEGANSLLGKNQYTFITEQMKASSEAGKTWRILPHQTWLAPWNIPALTAETTVPGSPISTRWTDFSEERSQWFQYLRDNSIVNNVVLSGDMHGSWASDLVTDNALISRYQSSVPLPNLRTGSRPSNILAGFGRAGTGNIALINNRADSVGVEFAPSSMGRGGADEMVANALAGSTEEVQIAGARALELASITANKNVQYQEWVDHGYGIIHLNSEEAIFEFWWQDKTTPDSPDVLGYQMVSFAHDDSTALPAPHYRNQIDNVVLHGRTVEASNGRRSDLPAPMPPGELLQL</sequence>
<evidence type="ECO:0000256" key="1">
    <source>
        <dbReference type="SAM" id="MobiDB-lite"/>
    </source>
</evidence>
<proteinExistence type="predicted"/>
<dbReference type="InterPro" id="IPR029052">
    <property type="entry name" value="Metallo-depent_PP-like"/>
</dbReference>
<dbReference type="InterPro" id="IPR052900">
    <property type="entry name" value="Phospholipid_Metab_Enz"/>
</dbReference>
<dbReference type="Gene3D" id="3.60.21.70">
    <property type="entry name" value="PhoD-like phosphatase"/>
    <property type="match status" value="1"/>
</dbReference>
<keyword evidence="2" id="KW-0732">Signal</keyword>
<dbReference type="EC" id="3.1.3.1" evidence="6"/>
<dbReference type="EMBL" id="CACSIK010000001">
    <property type="protein sequence ID" value="CAA0091812.1"/>
    <property type="molecule type" value="Genomic_DNA"/>
</dbReference>
<dbReference type="Gene3D" id="2.60.40.380">
    <property type="entry name" value="Purple acid phosphatase-like, N-terminal"/>
    <property type="match status" value="1"/>
</dbReference>
<evidence type="ECO:0000313" key="8">
    <source>
        <dbReference type="Proteomes" id="UP000439591"/>
    </source>
</evidence>
<protein>
    <submittedName>
        <fullName evidence="6">Alkaline phosphatase D</fullName>
        <ecNumber evidence="6">3.1.3.1</ecNumber>
    </submittedName>
</protein>
<dbReference type="InterPro" id="IPR032093">
    <property type="entry name" value="PhoD_N"/>
</dbReference>
<dbReference type="Proteomes" id="UP000435877">
    <property type="component" value="Unassembled WGS sequence"/>
</dbReference>
<evidence type="ECO:0000259" key="4">
    <source>
        <dbReference type="Pfam" id="PF16655"/>
    </source>
</evidence>
<organism evidence="6 8">
    <name type="scientific">Zhongshania aliphaticivorans</name>
    <dbReference type="NCBI Taxonomy" id="1470434"/>
    <lineage>
        <taxon>Bacteria</taxon>
        <taxon>Pseudomonadati</taxon>
        <taxon>Pseudomonadota</taxon>
        <taxon>Gammaproteobacteria</taxon>
        <taxon>Cellvibrionales</taxon>
        <taxon>Spongiibacteraceae</taxon>
        <taxon>Zhongshania</taxon>
    </lineage>
</organism>
<evidence type="ECO:0000313" key="6">
    <source>
        <dbReference type="EMBL" id="CAA0099148.1"/>
    </source>
</evidence>
<evidence type="ECO:0000313" key="5">
    <source>
        <dbReference type="EMBL" id="CAA0091812.1"/>
    </source>
</evidence>
<dbReference type="Proteomes" id="UP000439591">
    <property type="component" value="Unassembled WGS sequence"/>
</dbReference>
<feature type="region of interest" description="Disordered" evidence="1">
    <location>
        <begin position="656"/>
        <end position="677"/>
    </location>
</feature>
<reference evidence="7 8" key="1">
    <citation type="submission" date="2019-11" db="EMBL/GenBank/DDBJ databases">
        <authorList>
            <person name="Holert J."/>
        </authorList>
    </citation>
    <scope>NUCLEOTIDE SEQUENCE [LARGE SCALE GENOMIC DNA]</scope>
    <source>
        <strain evidence="6">BC3_2A</strain>
        <strain evidence="5">SB11_1A</strain>
    </source>
</reference>